<feature type="compositionally biased region" description="Polar residues" evidence="1">
    <location>
        <begin position="19"/>
        <end position="28"/>
    </location>
</feature>
<accession>A0AAE1G000</accession>
<gene>
    <name evidence="2" type="ORF">Pcinc_013350</name>
</gene>
<dbReference type="Proteomes" id="UP001286313">
    <property type="component" value="Unassembled WGS sequence"/>
</dbReference>
<feature type="compositionally biased region" description="Pro residues" evidence="1">
    <location>
        <begin position="67"/>
        <end position="82"/>
    </location>
</feature>
<feature type="region of interest" description="Disordered" evidence="1">
    <location>
        <begin position="19"/>
        <end position="87"/>
    </location>
</feature>
<keyword evidence="3" id="KW-1185">Reference proteome</keyword>
<evidence type="ECO:0000313" key="3">
    <source>
        <dbReference type="Proteomes" id="UP001286313"/>
    </source>
</evidence>
<name>A0AAE1G000_PETCI</name>
<comment type="caution">
    <text evidence="2">The sequence shown here is derived from an EMBL/GenBank/DDBJ whole genome shotgun (WGS) entry which is preliminary data.</text>
</comment>
<sequence length="106" mass="11652">MKHTDVIIIERRGDANAQLDPSRSTWLLGSQPSSPPHHLTTPAPAPPTSTTSERQLAGQANTQVTPQRPPTNPLQQPPPPSPTDIITNTFLSTHYTHHNFWSHILA</sequence>
<reference evidence="2" key="1">
    <citation type="submission" date="2023-10" db="EMBL/GenBank/DDBJ databases">
        <title>Genome assemblies of two species of porcelain crab, Petrolisthes cinctipes and Petrolisthes manimaculis (Anomura: Porcellanidae).</title>
        <authorList>
            <person name="Angst P."/>
        </authorList>
    </citation>
    <scope>NUCLEOTIDE SEQUENCE</scope>
    <source>
        <strain evidence="2">PB745_01</strain>
        <tissue evidence="2">Gill</tissue>
    </source>
</reference>
<feature type="compositionally biased region" description="Low complexity" evidence="1">
    <location>
        <begin position="30"/>
        <end position="52"/>
    </location>
</feature>
<evidence type="ECO:0000256" key="1">
    <source>
        <dbReference type="SAM" id="MobiDB-lite"/>
    </source>
</evidence>
<proteinExistence type="predicted"/>
<organism evidence="2 3">
    <name type="scientific">Petrolisthes cinctipes</name>
    <name type="common">Flat porcelain crab</name>
    <dbReference type="NCBI Taxonomy" id="88211"/>
    <lineage>
        <taxon>Eukaryota</taxon>
        <taxon>Metazoa</taxon>
        <taxon>Ecdysozoa</taxon>
        <taxon>Arthropoda</taxon>
        <taxon>Crustacea</taxon>
        <taxon>Multicrustacea</taxon>
        <taxon>Malacostraca</taxon>
        <taxon>Eumalacostraca</taxon>
        <taxon>Eucarida</taxon>
        <taxon>Decapoda</taxon>
        <taxon>Pleocyemata</taxon>
        <taxon>Anomura</taxon>
        <taxon>Galatheoidea</taxon>
        <taxon>Porcellanidae</taxon>
        <taxon>Petrolisthes</taxon>
    </lineage>
</organism>
<dbReference type="EMBL" id="JAWQEG010001111">
    <property type="protein sequence ID" value="KAK3882272.1"/>
    <property type="molecule type" value="Genomic_DNA"/>
</dbReference>
<evidence type="ECO:0000313" key="2">
    <source>
        <dbReference type="EMBL" id="KAK3882272.1"/>
    </source>
</evidence>
<dbReference type="AlphaFoldDB" id="A0AAE1G000"/>
<protein>
    <submittedName>
        <fullName evidence="2">Uncharacterized protein</fullName>
    </submittedName>
</protein>